<dbReference type="PANTHER" id="PTHR11655:SF14">
    <property type="entry name" value="LARGE RIBOSOMAL SUBUNIT PROTEIN UL6M"/>
    <property type="match status" value="1"/>
</dbReference>
<evidence type="ECO:0000313" key="10">
    <source>
        <dbReference type="EMBL" id="OGE85101.1"/>
    </source>
</evidence>
<evidence type="ECO:0000256" key="6">
    <source>
        <dbReference type="HAMAP-Rule" id="MF_01365"/>
    </source>
</evidence>
<feature type="domain" description="Large ribosomal subunit protein uL6 alpha-beta" evidence="9">
    <location>
        <begin position="92"/>
        <end position="164"/>
    </location>
</feature>
<dbReference type="PIRSF" id="PIRSF002162">
    <property type="entry name" value="Ribosomal_L6"/>
    <property type="match status" value="1"/>
</dbReference>
<evidence type="ECO:0000256" key="2">
    <source>
        <dbReference type="ARBA" id="ARBA00022730"/>
    </source>
</evidence>
<sequence length="182" mass="19517">MSRIGKKPVIVPSGVEVKINAGDISVIGPKGTLPLTLHPHVTAKLEENNVLVQVKNPDLKEDKALWGLYRAIIANMIRGVTEGFEKKLEVNGVGYRAAVSGNKLVLNLGFSHPVEMEIPQGLTATVEKNVITVSGIDRQAVGQLAAVIRSQKPPEPYKGKGIRYIDEVVRRKAGKAAKAVGA</sequence>
<evidence type="ECO:0000256" key="4">
    <source>
        <dbReference type="ARBA" id="ARBA00022980"/>
    </source>
</evidence>
<evidence type="ECO:0000256" key="7">
    <source>
        <dbReference type="RuleBase" id="RU003869"/>
    </source>
</evidence>
<dbReference type="GO" id="GO:0022625">
    <property type="term" value="C:cytosolic large ribosomal subunit"/>
    <property type="evidence" value="ECO:0007669"/>
    <property type="project" value="UniProtKB-UniRule"/>
</dbReference>
<dbReference type="SUPFAM" id="SSF56053">
    <property type="entry name" value="Ribosomal protein L6"/>
    <property type="match status" value="2"/>
</dbReference>
<evidence type="ECO:0000256" key="1">
    <source>
        <dbReference type="ARBA" id="ARBA00009356"/>
    </source>
</evidence>
<keyword evidence="3 6" id="KW-0694">RNA-binding</keyword>
<dbReference type="InterPro" id="IPR019906">
    <property type="entry name" value="Ribosomal_uL6_bac-type"/>
</dbReference>
<dbReference type="InterPro" id="IPR036789">
    <property type="entry name" value="Ribosomal_uL6-like_a/b-dom_sf"/>
</dbReference>
<dbReference type="GO" id="GO:0002181">
    <property type="term" value="P:cytoplasmic translation"/>
    <property type="evidence" value="ECO:0007669"/>
    <property type="project" value="TreeGrafter"/>
</dbReference>
<feature type="domain" description="Large ribosomal subunit protein uL6 alpha-beta" evidence="9">
    <location>
        <begin position="11"/>
        <end position="83"/>
    </location>
</feature>
<comment type="caution">
    <text evidence="10">The sequence shown here is derived from an EMBL/GenBank/DDBJ whole genome shotgun (WGS) entry which is preliminary data.</text>
</comment>
<dbReference type="FunFam" id="3.90.930.12:FF:000001">
    <property type="entry name" value="50S ribosomal protein L6"/>
    <property type="match status" value="1"/>
</dbReference>
<keyword evidence="2 6" id="KW-0699">rRNA-binding</keyword>
<evidence type="ECO:0000259" key="9">
    <source>
        <dbReference type="Pfam" id="PF00347"/>
    </source>
</evidence>
<comment type="subunit">
    <text evidence="6">Part of the 50S ribosomal subunit.</text>
</comment>
<keyword evidence="5 6" id="KW-0687">Ribonucleoprotein</keyword>
<dbReference type="HAMAP" id="MF_01365_B">
    <property type="entry name" value="Ribosomal_uL6_B"/>
    <property type="match status" value="1"/>
</dbReference>
<evidence type="ECO:0000313" key="11">
    <source>
        <dbReference type="Proteomes" id="UP000176786"/>
    </source>
</evidence>
<dbReference type="Pfam" id="PF00347">
    <property type="entry name" value="Ribosomal_L6"/>
    <property type="match status" value="2"/>
</dbReference>
<comment type="similarity">
    <text evidence="1 6 7">Belongs to the universal ribosomal protein uL6 family.</text>
</comment>
<proteinExistence type="inferred from homology"/>
<dbReference type="InterPro" id="IPR000702">
    <property type="entry name" value="Ribosomal_uL6-like"/>
</dbReference>
<name>A0A1F5P5E6_9BACT</name>
<evidence type="ECO:0000256" key="8">
    <source>
        <dbReference type="RuleBase" id="RU003870"/>
    </source>
</evidence>
<evidence type="ECO:0000256" key="3">
    <source>
        <dbReference type="ARBA" id="ARBA00022884"/>
    </source>
</evidence>
<gene>
    <name evidence="6" type="primary">rplF</name>
    <name evidence="10" type="ORF">A3J48_02920</name>
</gene>
<dbReference type="AlphaFoldDB" id="A0A1F5P5E6"/>
<accession>A0A1F5P5E6</accession>
<organism evidence="10 11">
    <name type="scientific">Candidatus Doudnabacteria bacterium RIFCSPHIGHO2_02_FULL_46_11</name>
    <dbReference type="NCBI Taxonomy" id="1817832"/>
    <lineage>
        <taxon>Bacteria</taxon>
        <taxon>Candidatus Doudnaibacteriota</taxon>
    </lineage>
</organism>
<dbReference type="PANTHER" id="PTHR11655">
    <property type="entry name" value="60S/50S RIBOSOMAL PROTEIN L6/L9"/>
    <property type="match status" value="1"/>
</dbReference>
<dbReference type="GO" id="GO:0019843">
    <property type="term" value="F:rRNA binding"/>
    <property type="evidence" value="ECO:0007669"/>
    <property type="project" value="UniProtKB-UniRule"/>
</dbReference>
<protein>
    <recommendedName>
        <fullName evidence="6">Large ribosomal subunit protein uL6</fullName>
    </recommendedName>
</protein>
<dbReference type="NCBIfam" id="TIGR03654">
    <property type="entry name" value="L6_bact"/>
    <property type="match status" value="1"/>
</dbReference>
<dbReference type="InterPro" id="IPR002358">
    <property type="entry name" value="Ribosomal_uL6_CS"/>
</dbReference>
<dbReference type="EMBL" id="MFES01000027">
    <property type="protein sequence ID" value="OGE85101.1"/>
    <property type="molecule type" value="Genomic_DNA"/>
</dbReference>
<dbReference type="GO" id="GO:0003735">
    <property type="term" value="F:structural constituent of ribosome"/>
    <property type="evidence" value="ECO:0007669"/>
    <property type="project" value="UniProtKB-UniRule"/>
</dbReference>
<dbReference type="InterPro" id="IPR020040">
    <property type="entry name" value="Ribosomal_uL6_a/b-dom"/>
</dbReference>
<reference evidence="10 11" key="1">
    <citation type="journal article" date="2016" name="Nat. Commun.">
        <title>Thousands of microbial genomes shed light on interconnected biogeochemical processes in an aquifer system.</title>
        <authorList>
            <person name="Anantharaman K."/>
            <person name="Brown C.T."/>
            <person name="Hug L.A."/>
            <person name="Sharon I."/>
            <person name="Castelle C.J."/>
            <person name="Probst A.J."/>
            <person name="Thomas B.C."/>
            <person name="Singh A."/>
            <person name="Wilkins M.J."/>
            <person name="Karaoz U."/>
            <person name="Brodie E.L."/>
            <person name="Williams K.H."/>
            <person name="Hubbard S.S."/>
            <person name="Banfield J.F."/>
        </authorList>
    </citation>
    <scope>NUCLEOTIDE SEQUENCE [LARGE SCALE GENOMIC DNA]</scope>
</reference>
<keyword evidence="4 6" id="KW-0689">Ribosomal protein</keyword>
<dbReference type="FunFam" id="3.90.930.12:FF:000002">
    <property type="entry name" value="50S ribosomal protein L6"/>
    <property type="match status" value="1"/>
</dbReference>
<dbReference type="PROSITE" id="PS00525">
    <property type="entry name" value="RIBOSOMAL_L6_1"/>
    <property type="match status" value="1"/>
</dbReference>
<dbReference type="PRINTS" id="PR00059">
    <property type="entry name" value="RIBOSOMALL6"/>
</dbReference>
<comment type="function">
    <text evidence="6 8">This protein binds to the 23S rRNA, and is important in its secondary structure. It is located near the subunit interface in the base of the L7/L12 stalk, and near the tRNA binding site of the peptidyltransferase center.</text>
</comment>
<dbReference type="Proteomes" id="UP000176786">
    <property type="component" value="Unassembled WGS sequence"/>
</dbReference>
<dbReference type="STRING" id="1817832.A3J48_02920"/>
<evidence type="ECO:0000256" key="5">
    <source>
        <dbReference type="ARBA" id="ARBA00023274"/>
    </source>
</evidence>
<dbReference type="Gene3D" id="3.90.930.12">
    <property type="entry name" value="Ribosomal protein L6, alpha-beta domain"/>
    <property type="match status" value="2"/>
</dbReference>